<evidence type="ECO:0000313" key="2">
    <source>
        <dbReference type="Proteomes" id="UP001054902"/>
    </source>
</evidence>
<accession>A0AAD3CKB2</accession>
<dbReference type="Proteomes" id="UP001054902">
    <property type="component" value="Unassembled WGS sequence"/>
</dbReference>
<keyword evidence="2" id="KW-1185">Reference proteome</keyword>
<name>A0AAD3CKB2_9STRA</name>
<protein>
    <submittedName>
        <fullName evidence="1">Uncharacterized protein</fullName>
    </submittedName>
</protein>
<proteinExistence type="predicted"/>
<dbReference type="EMBL" id="BLLK01000022">
    <property type="protein sequence ID" value="GFH46446.1"/>
    <property type="molecule type" value="Genomic_DNA"/>
</dbReference>
<comment type="caution">
    <text evidence="1">The sequence shown here is derived from an EMBL/GenBank/DDBJ whole genome shotgun (WGS) entry which is preliminary data.</text>
</comment>
<organism evidence="1 2">
    <name type="scientific">Chaetoceros tenuissimus</name>
    <dbReference type="NCBI Taxonomy" id="426638"/>
    <lineage>
        <taxon>Eukaryota</taxon>
        <taxon>Sar</taxon>
        <taxon>Stramenopiles</taxon>
        <taxon>Ochrophyta</taxon>
        <taxon>Bacillariophyta</taxon>
        <taxon>Coscinodiscophyceae</taxon>
        <taxon>Chaetocerotophycidae</taxon>
        <taxon>Chaetocerotales</taxon>
        <taxon>Chaetocerotaceae</taxon>
        <taxon>Chaetoceros</taxon>
    </lineage>
</organism>
<reference evidence="1 2" key="1">
    <citation type="journal article" date="2021" name="Sci. Rep.">
        <title>The genome of the diatom Chaetoceros tenuissimus carries an ancient integrated fragment of an extant virus.</title>
        <authorList>
            <person name="Hongo Y."/>
            <person name="Kimura K."/>
            <person name="Takaki Y."/>
            <person name="Yoshida Y."/>
            <person name="Baba S."/>
            <person name="Kobayashi G."/>
            <person name="Nagasaki K."/>
            <person name="Hano T."/>
            <person name="Tomaru Y."/>
        </authorList>
    </citation>
    <scope>NUCLEOTIDE SEQUENCE [LARGE SCALE GENOMIC DNA]</scope>
    <source>
        <strain evidence="1 2">NIES-3715</strain>
    </source>
</reference>
<dbReference type="AlphaFoldDB" id="A0AAD3CKB2"/>
<gene>
    <name evidence="1" type="ORF">CTEN210_02920</name>
</gene>
<sequence length="196" mass="21664">MGIYECNECGKQMCGISFWCEKCKFGYGDGNILCEECANEGGCDECGEGVCVYCVEESKYMFPCCGMTLCGAGKYTDEDNSTCLSKHTMKTLPCGHDGCNFYTGEAEKDKDKCFTCEKTKAAKVDEEATENDVDIIQSIMAKIKSSKIKAALQGVLDDPEGKKRKREDDRVAELESNLKRARNACNACRCGRASYY</sequence>
<evidence type="ECO:0000313" key="1">
    <source>
        <dbReference type="EMBL" id="GFH46446.1"/>
    </source>
</evidence>